<keyword evidence="1" id="KW-0472">Membrane</keyword>
<dbReference type="AlphaFoldDB" id="A0A832XHD2"/>
<protein>
    <submittedName>
        <fullName evidence="2">Uncharacterized protein</fullName>
    </submittedName>
</protein>
<keyword evidence="1" id="KW-0812">Transmembrane</keyword>
<accession>A0A832XHD2</accession>
<evidence type="ECO:0000313" key="2">
    <source>
        <dbReference type="EMBL" id="HIJ99300.1"/>
    </source>
</evidence>
<feature type="transmembrane region" description="Helical" evidence="1">
    <location>
        <begin position="67"/>
        <end position="90"/>
    </location>
</feature>
<proteinExistence type="predicted"/>
<dbReference type="Proteomes" id="UP000604391">
    <property type="component" value="Unassembled WGS sequence"/>
</dbReference>
<keyword evidence="3" id="KW-1185">Reference proteome</keyword>
<dbReference type="EMBL" id="DVAD01000004">
    <property type="protein sequence ID" value="HIJ99300.1"/>
    <property type="molecule type" value="Genomic_DNA"/>
</dbReference>
<evidence type="ECO:0000313" key="3">
    <source>
        <dbReference type="Proteomes" id="UP000604391"/>
    </source>
</evidence>
<feature type="transmembrane region" description="Helical" evidence="1">
    <location>
        <begin position="127"/>
        <end position="146"/>
    </location>
</feature>
<feature type="transmembrane region" description="Helical" evidence="1">
    <location>
        <begin position="158"/>
        <end position="177"/>
    </location>
</feature>
<name>A0A832XHD2_9ARCH</name>
<feature type="transmembrane region" description="Helical" evidence="1">
    <location>
        <begin position="14"/>
        <end position="47"/>
    </location>
</feature>
<gene>
    <name evidence="2" type="ORF">H1011_00565</name>
</gene>
<evidence type="ECO:0000256" key="1">
    <source>
        <dbReference type="SAM" id="Phobius"/>
    </source>
</evidence>
<feature type="transmembrane region" description="Helical" evidence="1">
    <location>
        <begin position="183"/>
        <end position="211"/>
    </location>
</feature>
<reference evidence="2 3" key="1">
    <citation type="journal article" name="Nat. Commun.">
        <title>Undinarchaeota illuminate DPANN phylogeny and the impact of gene transfer on archaeal evolution.</title>
        <authorList>
            <person name="Dombrowski N."/>
            <person name="Williams T.A."/>
            <person name="Sun J."/>
            <person name="Woodcroft B.J."/>
            <person name="Lee J.H."/>
            <person name="Minh B.Q."/>
            <person name="Rinke C."/>
            <person name="Spang A."/>
        </authorList>
    </citation>
    <scope>NUCLEOTIDE SEQUENCE [LARGE SCALE GENOMIC DNA]</scope>
    <source>
        <strain evidence="2">MAG_bin17</strain>
    </source>
</reference>
<keyword evidence="1" id="KW-1133">Transmembrane helix</keyword>
<comment type="caution">
    <text evidence="2">The sequence shown here is derived from an EMBL/GenBank/DDBJ whole genome shotgun (WGS) entry which is preliminary data.</text>
</comment>
<sequence length="235" mass="26456">MALPILEVIRWKRLYYFSLFAFIISVVLFKFSPVISAIFMFSMLSWWTLLPGRISPYLMEINMGDFFTVMIALHIGPIEGAVFGFLNIWAGPIFGKAERMQLTSRISIVAIIATLLVPTIYNLTGQSVLYTLYGYSISFYTIHLASSLMISRRAFLNVMKFSLIAVPMAFITNKAYLSVFGEFSGWIVGSGIGIGSEMILATGAIMLFFSLMNFREFLIQKTGSRSPLLKSEKHI</sequence>
<organism evidence="2 3">
    <name type="scientific">Candidatus Undinarchaeum marinum</name>
    <dbReference type="NCBI Taxonomy" id="2756141"/>
    <lineage>
        <taxon>Archaea</taxon>
        <taxon>Candidatus Undinarchaeota</taxon>
        <taxon>Candidatus Undinarchaeia</taxon>
        <taxon>Candidatus Undinarchaeales</taxon>
        <taxon>Candidatus Undinarchaeaceae</taxon>
        <taxon>Candidatus Undinarchaeum</taxon>
    </lineage>
</organism>
<feature type="transmembrane region" description="Helical" evidence="1">
    <location>
        <begin position="102"/>
        <end position="121"/>
    </location>
</feature>